<dbReference type="AlphaFoldDB" id="A0A0P8Y6V4"/>
<keyword evidence="2" id="KW-1185">Reference proteome</keyword>
<gene>
    <name evidence="1" type="ORF">OXPF_39340</name>
</gene>
<organism evidence="1 2">
    <name type="scientific">Oxobacter pfennigii</name>
    <dbReference type="NCBI Taxonomy" id="36849"/>
    <lineage>
        <taxon>Bacteria</taxon>
        <taxon>Bacillati</taxon>
        <taxon>Bacillota</taxon>
        <taxon>Clostridia</taxon>
        <taxon>Eubacteriales</taxon>
        <taxon>Clostridiaceae</taxon>
        <taxon>Oxobacter</taxon>
    </lineage>
</organism>
<accession>A0A0P8Y6V4</accession>
<name>A0A0P8Y6V4_9CLOT</name>
<dbReference type="SUPFAM" id="SSF69279">
    <property type="entry name" value="Phage tail proteins"/>
    <property type="match status" value="1"/>
</dbReference>
<protein>
    <submittedName>
        <fullName evidence="1">Phage late control protein D</fullName>
    </submittedName>
</protein>
<dbReference type="STRING" id="36849.OXPF_39340"/>
<dbReference type="EMBL" id="LKET01000068">
    <property type="protein sequence ID" value="KPU42155.1"/>
    <property type="molecule type" value="Genomic_DNA"/>
</dbReference>
<evidence type="ECO:0000313" key="2">
    <source>
        <dbReference type="Proteomes" id="UP000050326"/>
    </source>
</evidence>
<dbReference type="Proteomes" id="UP000050326">
    <property type="component" value="Unassembled WGS sequence"/>
</dbReference>
<dbReference type="OrthoDB" id="9815473at2"/>
<proteinExistence type="predicted"/>
<comment type="caution">
    <text evidence="1">The sequence shown here is derived from an EMBL/GenBank/DDBJ whole genome shotgun (WGS) entry which is preliminary data.</text>
</comment>
<dbReference type="RefSeq" id="WP_054876895.1">
    <property type="nucleotide sequence ID" value="NZ_LKET01000068.1"/>
</dbReference>
<sequence>MQLMYEDSNILGAVELNKADITDSAGGRADSMELIFNDSDTWSRWNPKKNDRIQIIDSGFDTGVMYADELEQRSGLFIIRALPFPQSVKERNTKGWENVRFTEIVREITNKHGFKLQAFGIEDHFYNRIDQNEQADLKFLSFRCILEGYVLKISAGKVIIYNESYMENQASARTINKNEFDGRYKFLSTSTHIYAGCRLTYGNYKSNYMPANAPAGPILKLSNIQVTSQTEADRYARNLLRFYNKHEYTGSFTIKKDAGLAAGVNTNITGLGMSDGKYFLSSVVHRLVEGKTSINARRVLEGY</sequence>
<evidence type="ECO:0000313" key="1">
    <source>
        <dbReference type="EMBL" id="KPU42155.1"/>
    </source>
</evidence>
<reference evidence="1 2" key="1">
    <citation type="submission" date="2015-09" db="EMBL/GenBank/DDBJ databases">
        <title>Genome sequence of Oxobacter pfennigii DSM 3222.</title>
        <authorList>
            <person name="Poehlein A."/>
            <person name="Bengelsdorf F.R."/>
            <person name="Schiel-Bengelsdorf B."/>
            <person name="Duerre P."/>
            <person name="Daniel R."/>
        </authorList>
    </citation>
    <scope>NUCLEOTIDE SEQUENCE [LARGE SCALE GENOMIC DNA]</scope>
    <source>
        <strain evidence="1 2">DSM 3222</strain>
    </source>
</reference>